<dbReference type="Gene3D" id="2.60.40.740">
    <property type="match status" value="1"/>
</dbReference>
<comment type="caution">
    <text evidence="3">The sequence shown here is derived from an EMBL/GenBank/DDBJ whole genome shotgun (WGS) entry which is preliminary data.</text>
</comment>
<proteinExistence type="predicted"/>
<feature type="region of interest" description="Disordered" evidence="1">
    <location>
        <begin position="336"/>
        <end position="459"/>
    </location>
</feature>
<feature type="compositionally biased region" description="Low complexity" evidence="1">
    <location>
        <begin position="371"/>
        <end position="387"/>
    </location>
</feature>
<sequence>MPDSRFGKKVLKVGEQKRQLRRTGSAIFALGLVAGLSAQSFPGPSPAAGGIAVASAATTKGSSSDIHVDLTESVGKDWFAEIGDRTLQLSRIDGVGLKDLPTLDVPQLLENEPKRFVPEGKITSDGGRATFHDVDPGVYLIDVADDPSSQDPRVSYAPFVVAVSGDGEDQRVELKAQVLNVSITPRTSCLVPGERYAVAPGGRVKYEVSAATPNISTDGTIGHYRLSTELSDMHDVQDENGESVQILAAGEMLQLAADTENAKRSAVESVRIVGAGEAQELDTDEYTVELAGNKLIIELKGGALKELAQLRALDPNTTVKATLSVRAKQDAKGELHATTTLATDGMDAERSEVEASGSTSISIFDFESCFPPSESSTQTTKPTPQQSDSVEPAPSTIESSSSDMPAVSPSQEPSESEPTTEQPSQPSEGPGFPVAPDKEGHTGPLSPEEGDPEAAKDGGADSGILGSLASTGASVIGITVVAVLLILVGLILLLRRRGEEEDESLTQAEADEE</sequence>
<evidence type="ECO:0000256" key="1">
    <source>
        <dbReference type="SAM" id="MobiDB-lite"/>
    </source>
</evidence>
<protein>
    <submittedName>
        <fullName evidence="3">Uncharacterized protein</fullName>
    </submittedName>
</protein>
<feature type="transmembrane region" description="Helical" evidence="2">
    <location>
        <begin position="472"/>
        <end position="494"/>
    </location>
</feature>
<name>A0A9X3RRV4_9CORY</name>
<feature type="compositionally biased region" description="Low complexity" evidence="1">
    <location>
        <begin position="399"/>
        <end position="428"/>
    </location>
</feature>
<gene>
    <name evidence="3" type="ORF">L8V01_03630</name>
</gene>
<evidence type="ECO:0000256" key="2">
    <source>
        <dbReference type="SAM" id="Phobius"/>
    </source>
</evidence>
<keyword evidence="2" id="KW-0472">Membrane</keyword>
<evidence type="ECO:0000313" key="4">
    <source>
        <dbReference type="Proteomes" id="UP001146430"/>
    </source>
</evidence>
<keyword evidence="2" id="KW-1133">Transmembrane helix</keyword>
<dbReference type="Proteomes" id="UP001146430">
    <property type="component" value="Unassembled WGS sequence"/>
</dbReference>
<reference evidence="3" key="1">
    <citation type="submission" date="2022-02" db="EMBL/GenBank/DDBJ databases">
        <title>Corynebacterium sp. from urogenital microbiome.</title>
        <authorList>
            <person name="Cappelli E.A."/>
            <person name="Ribeiro T.G."/>
            <person name="Peixe L."/>
        </authorList>
    </citation>
    <scope>NUCLEOTIDE SEQUENCE</scope>
    <source>
        <strain evidence="3">C8Ua_181</strain>
    </source>
</reference>
<dbReference type="EMBL" id="JAKMUU010000001">
    <property type="protein sequence ID" value="MCZ9306574.1"/>
    <property type="molecule type" value="Genomic_DNA"/>
</dbReference>
<keyword evidence="2" id="KW-0812">Transmembrane</keyword>
<dbReference type="AlphaFoldDB" id="A0A9X3RRV4"/>
<accession>A0A9X3RRV4</accession>
<organism evidence="3 4">
    <name type="scientific">Corynebacterium curieae</name>
    <dbReference type="NCBI Taxonomy" id="2913500"/>
    <lineage>
        <taxon>Bacteria</taxon>
        <taxon>Bacillati</taxon>
        <taxon>Actinomycetota</taxon>
        <taxon>Actinomycetes</taxon>
        <taxon>Mycobacteriales</taxon>
        <taxon>Corynebacteriaceae</taxon>
        <taxon>Corynebacterium</taxon>
    </lineage>
</organism>
<evidence type="ECO:0000313" key="3">
    <source>
        <dbReference type="EMBL" id="MCZ9306574.1"/>
    </source>
</evidence>